<dbReference type="EMBL" id="JAWWNJ010000069">
    <property type="protein sequence ID" value="KAK7007772.1"/>
    <property type="molecule type" value="Genomic_DNA"/>
</dbReference>
<reference evidence="4 5" key="1">
    <citation type="journal article" date="2024" name="J Genomics">
        <title>Draft genome sequencing and assembly of Favolaschia claudopus CIRM-BRFM 2984 isolated from oak limbs.</title>
        <authorList>
            <person name="Navarro D."/>
            <person name="Drula E."/>
            <person name="Chaduli D."/>
            <person name="Cazenave R."/>
            <person name="Ahrendt S."/>
            <person name="Wang J."/>
            <person name="Lipzen A."/>
            <person name="Daum C."/>
            <person name="Barry K."/>
            <person name="Grigoriev I.V."/>
            <person name="Favel A."/>
            <person name="Rosso M.N."/>
            <person name="Martin F."/>
        </authorList>
    </citation>
    <scope>NUCLEOTIDE SEQUENCE [LARGE SCALE GENOMIC DNA]</scope>
    <source>
        <strain evidence="4 5">CIRM-BRFM 2984</strain>
    </source>
</reference>
<dbReference type="GO" id="GO:0005525">
    <property type="term" value="F:GTP binding"/>
    <property type="evidence" value="ECO:0007669"/>
    <property type="project" value="UniProtKB-KW"/>
</dbReference>
<dbReference type="Pfam" id="PF00071">
    <property type="entry name" value="Ras"/>
    <property type="match status" value="1"/>
</dbReference>
<dbReference type="Proteomes" id="UP001362999">
    <property type="component" value="Unassembled WGS sequence"/>
</dbReference>
<evidence type="ECO:0000313" key="4">
    <source>
        <dbReference type="EMBL" id="KAK7007772.1"/>
    </source>
</evidence>
<dbReference type="SUPFAM" id="SSF52540">
    <property type="entry name" value="P-loop containing nucleoside triphosphate hydrolases"/>
    <property type="match status" value="1"/>
</dbReference>
<comment type="subcellular location">
    <subcellularLocation>
        <location evidence="1">Cell membrane</location>
        <topology evidence="1">Lipid-anchor</topology>
        <orientation evidence="1">Cytoplasmic side</orientation>
    </subcellularLocation>
</comment>
<dbReference type="InterPro" id="IPR020849">
    <property type="entry name" value="Small_GTPase_Ras-type"/>
</dbReference>
<keyword evidence="3" id="KW-0342">GTP-binding</keyword>
<dbReference type="InterPro" id="IPR001806">
    <property type="entry name" value="Small_GTPase"/>
</dbReference>
<dbReference type="AlphaFoldDB" id="A0AAW0AFK8"/>
<protein>
    <submittedName>
        <fullName evidence="4">P-loop containing nucleoside triphosphate hydrolase protein</fullName>
    </submittedName>
</protein>
<dbReference type="PROSITE" id="PS51421">
    <property type="entry name" value="RAS"/>
    <property type="match status" value="1"/>
</dbReference>
<keyword evidence="2" id="KW-0547">Nucleotide-binding</keyword>
<proteinExistence type="predicted"/>
<evidence type="ECO:0000256" key="2">
    <source>
        <dbReference type="ARBA" id="ARBA00022741"/>
    </source>
</evidence>
<keyword evidence="5" id="KW-1185">Reference proteome</keyword>
<comment type="caution">
    <text evidence="4">The sequence shown here is derived from an EMBL/GenBank/DDBJ whole genome shotgun (WGS) entry which is preliminary data.</text>
</comment>
<gene>
    <name evidence="4" type="ORF">R3P38DRAFT_3324945</name>
</gene>
<dbReference type="InterPro" id="IPR027417">
    <property type="entry name" value="P-loop_NTPase"/>
</dbReference>
<dbReference type="SMART" id="SM00173">
    <property type="entry name" value="RAS"/>
    <property type="match status" value="1"/>
</dbReference>
<evidence type="ECO:0000256" key="3">
    <source>
        <dbReference type="ARBA" id="ARBA00023134"/>
    </source>
</evidence>
<dbReference type="PROSITE" id="PS51419">
    <property type="entry name" value="RAB"/>
    <property type="match status" value="1"/>
</dbReference>
<evidence type="ECO:0000256" key="1">
    <source>
        <dbReference type="ARBA" id="ARBA00004342"/>
    </source>
</evidence>
<dbReference type="GO" id="GO:0005886">
    <property type="term" value="C:plasma membrane"/>
    <property type="evidence" value="ECO:0007669"/>
    <property type="project" value="UniProtKB-SubCell"/>
</dbReference>
<dbReference type="Gene3D" id="3.40.50.300">
    <property type="entry name" value="P-loop containing nucleotide triphosphate hydrolases"/>
    <property type="match status" value="1"/>
</dbReference>
<organism evidence="4 5">
    <name type="scientific">Favolaschia claudopus</name>
    <dbReference type="NCBI Taxonomy" id="2862362"/>
    <lineage>
        <taxon>Eukaryota</taxon>
        <taxon>Fungi</taxon>
        <taxon>Dikarya</taxon>
        <taxon>Basidiomycota</taxon>
        <taxon>Agaricomycotina</taxon>
        <taxon>Agaricomycetes</taxon>
        <taxon>Agaricomycetidae</taxon>
        <taxon>Agaricales</taxon>
        <taxon>Marasmiineae</taxon>
        <taxon>Mycenaceae</taxon>
        <taxon>Favolaschia</taxon>
    </lineage>
</organism>
<name>A0AAW0AFK8_9AGAR</name>
<sequence length="191" mass="21099">MDQWTIALLGDSRVGKTTLATMFTLNCIPGASSFVVQVYPLEPGPFRKQLVVDNRMCFVEVLDAEGGNYILRDGQGFVLIYSATSRESFDKIAAFHQTLVRATKMLPPFILIGNRADAHSAREVSKEEGAASARELGCEFLETSAKTAQNVERMVITLIRALRRRKAEEAELAVAPKPSKRTVVPHKCVVM</sequence>
<accession>A0AAW0AFK8</accession>
<dbReference type="SMART" id="SM00174">
    <property type="entry name" value="RHO"/>
    <property type="match status" value="1"/>
</dbReference>
<dbReference type="GO" id="GO:0003924">
    <property type="term" value="F:GTPase activity"/>
    <property type="evidence" value="ECO:0007669"/>
    <property type="project" value="InterPro"/>
</dbReference>
<dbReference type="SMART" id="SM00175">
    <property type="entry name" value="RAB"/>
    <property type="match status" value="1"/>
</dbReference>
<evidence type="ECO:0000313" key="5">
    <source>
        <dbReference type="Proteomes" id="UP001362999"/>
    </source>
</evidence>
<dbReference type="PRINTS" id="PR00449">
    <property type="entry name" value="RASTRNSFRMNG"/>
</dbReference>
<dbReference type="GO" id="GO:0007165">
    <property type="term" value="P:signal transduction"/>
    <property type="evidence" value="ECO:0007669"/>
    <property type="project" value="InterPro"/>
</dbReference>
<dbReference type="PANTHER" id="PTHR24070">
    <property type="entry name" value="RAS, DI-RAS, AND RHEB FAMILY MEMBERS OF SMALL GTPASE SUPERFAMILY"/>
    <property type="match status" value="1"/>
</dbReference>
<keyword evidence="4" id="KW-0378">Hydrolase</keyword>